<organism evidence="1 2">
    <name type="scientific">Rickenella mellea</name>
    <dbReference type="NCBI Taxonomy" id="50990"/>
    <lineage>
        <taxon>Eukaryota</taxon>
        <taxon>Fungi</taxon>
        <taxon>Dikarya</taxon>
        <taxon>Basidiomycota</taxon>
        <taxon>Agaricomycotina</taxon>
        <taxon>Agaricomycetes</taxon>
        <taxon>Hymenochaetales</taxon>
        <taxon>Rickenellaceae</taxon>
        <taxon>Rickenella</taxon>
    </lineage>
</organism>
<dbReference type="EMBL" id="ML170157">
    <property type="protein sequence ID" value="TDL28792.1"/>
    <property type="molecule type" value="Genomic_DNA"/>
</dbReference>
<reference evidence="1 2" key="1">
    <citation type="submission" date="2018-06" db="EMBL/GenBank/DDBJ databases">
        <title>A transcriptomic atlas of mushroom development highlights an independent origin of complex multicellularity.</title>
        <authorList>
            <consortium name="DOE Joint Genome Institute"/>
            <person name="Krizsan K."/>
            <person name="Almasi E."/>
            <person name="Merenyi Z."/>
            <person name="Sahu N."/>
            <person name="Viragh M."/>
            <person name="Koszo T."/>
            <person name="Mondo S."/>
            <person name="Kiss B."/>
            <person name="Balint B."/>
            <person name="Kues U."/>
            <person name="Barry K."/>
            <person name="Hegedus J.C."/>
            <person name="Henrissat B."/>
            <person name="Johnson J."/>
            <person name="Lipzen A."/>
            <person name="Ohm R."/>
            <person name="Nagy I."/>
            <person name="Pangilinan J."/>
            <person name="Yan J."/>
            <person name="Xiong Y."/>
            <person name="Grigoriev I.V."/>
            <person name="Hibbett D.S."/>
            <person name="Nagy L.G."/>
        </authorList>
    </citation>
    <scope>NUCLEOTIDE SEQUENCE [LARGE SCALE GENOMIC DNA]</scope>
    <source>
        <strain evidence="1 2">SZMC22713</strain>
    </source>
</reference>
<dbReference type="AlphaFoldDB" id="A0A4Y7QNZ7"/>
<dbReference type="Proteomes" id="UP000294933">
    <property type="component" value="Unassembled WGS sequence"/>
</dbReference>
<dbReference type="VEuPathDB" id="FungiDB:BD410DRAFT_244613"/>
<name>A0A4Y7QNZ7_9AGAM</name>
<protein>
    <submittedName>
        <fullName evidence="1">Uncharacterized protein</fullName>
    </submittedName>
</protein>
<evidence type="ECO:0000313" key="1">
    <source>
        <dbReference type="EMBL" id="TDL28792.1"/>
    </source>
</evidence>
<evidence type="ECO:0000313" key="2">
    <source>
        <dbReference type="Proteomes" id="UP000294933"/>
    </source>
</evidence>
<sequence length="157" mass="17383">MAIGASRGGLRRRGGRSEGGGFDGNVPFARRFLNLSAVHTFNTHYPYSYLLFYLLPPCSGSVHSTTSFSPLRPRLSSFKVVEAACTACTNTAVPQRSIFSLSTHHVPISSIYEIQFNLYCLTGGERNMITVHRLTDHPQAVHSQYDVPISMLDSDWS</sequence>
<gene>
    <name evidence="1" type="ORF">BD410DRAFT_244613</name>
</gene>
<keyword evidence="2" id="KW-1185">Reference proteome</keyword>
<proteinExistence type="predicted"/>
<accession>A0A4Y7QNZ7</accession>